<name>A0A8H7Y0W7_PSICU</name>
<feature type="compositionally biased region" description="Polar residues" evidence="1">
    <location>
        <begin position="761"/>
        <end position="774"/>
    </location>
</feature>
<evidence type="ECO:0000256" key="1">
    <source>
        <dbReference type="SAM" id="MobiDB-lite"/>
    </source>
</evidence>
<feature type="region of interest" description="Disordered" evidence="1">
    <location>
        <begin position="647"/>
        <end position="677"/>
    </location>
</feature>
<proteinExistence type="predicted"/>
<feature type="region of interest" description="Disordered" evidence="1">
    <location>
        <begin position="488"/>
        <end position="627"/>
    </location>
</feature>
<feature type="region of interest" description="Disordered" evidence="1">
    <location>
        <begin position="316"/>
        <end position="345"/>
    </location>
</feature>
<feature type="region of interest" description="Disordered" evidence="1">
    <location>
        <begin position="689"/>
        <end position="807"/>
    </location>
</feature>
<feature type="compositionally biased region" description="Polar residues" evidence="1">
    <location>
        <begin position="554"/>
        <end position="566"/>
    </location>
</feature>
<evidence type="ECO:0000313" key="2">
    <source>
        <dbReference type="EMBL" id="KAG5169125.1"/>
    </source>
</evidence>
<gene>
    <name evidence="2" type="ORF">JR316_005681</name>
</gene>
<feature type="compositionally biased region" description="Basic and acidic residues" evidence="1">
    <location>
        <begin position="576"/>
        <end position="587"/>
    </location>
</feature>
<feature type="compositionally biased region" description="Polar residues" evidence="1">
    <location>
        <begin position="660"/>
        <end position="670"/>
    </location>
</feature>
<feature type="compositionally biased region" description="Polar residues" evidence="1">
    <location>
        <begin position="488"/>
        <end position="501"/>
    </location>
</feature>
<feature type="compositionally biased region" description="Basic and acidic residues" evidence="1">
    <location>
        <begin position="7"/>
        <end position="16"/>
    </location>
</feature>
<organism evidence="2">
    <name type="scientific">Psilocybe cubensis</name>
    <name type="common">Psychedelic mushroom</name>
    <name type="synonym">Stropharia cubensis</name>
    <dbReference type="NCBI Taxonomy" id="181762"/>
    <lineage>
        <taxon>Eukaryota</taxon>
        <taxon>Fungi</taxon>
        <taxon>Dikarya</taxon>
        <taxon>Basidiomycota</taxon>
        <taxon>Agaricomycotina</taxon>
        <taxon>Agaricomycetes</taxon>
        <taxon>Agaricomycetidae</taxon>
        <taxon>Agaricales</taxon>
        <taxon>Agaricineae</taxon>
        <taxon>Strophariaceae</taxon>
        <taxon>Psilocybe</taxon>
    </lineage>
</organism>
<accession>A0A8H7Y0W7</accession>
<feature type="compositionally biased region" description="Polar residues" evidence="1">
    <location>
        <begin position="332"/>
        <end position="345"/>
    </location>
</feature>
<feature type="compositionally biased region" description="Polar residues" evidence="1">
    <location>
        <begin position="155"/>
        <end position="182"/>
    </location>
</feature>
<feature type="compositionally biased region" description="Basic residues" evidence="1">
    <location>
        <begin position="537"/>
        <end position="549"/>
    </location>
</feature>
<dbReference type="EMBL" id="JAFIQS010000005">
    <property type="protein sequence ID" value="KAG5169125.1"/>
    <property type="molecule type" value="Genomic_DNA"/>
</dbReference>
<feature type="region of interest" description="Disordered" evidence="1">
    <location>
        <begin position="1110"/>
        <end position="1130"/>
    </location>
</feature>
<feature type="compositionally biased region" description="Polar residues" evidence="1">
    <location>
        <begin position="792"/>
        <end position="807"/>
    </location>
</feature>
<feature type="region of interest" description="Disordered" evidence="1">
    <location>
        <begin position="126"/>
        <end position="189"/>
    </location>
</feature>
<protein>
    <submittedName>
        <fullName evidence="2">Uncharacterized protein</fullName>
    </submittedName>
</protein>
<feature type="region of interest" description="Disordered" evidence="1">
    <location>
        <begin position="1"/>
        <end position="36"/>
    </location>
</feature>
<feature type="compositionally biased region" description="Low complexity" evidence="1">
    <location>
        <begin position="21"/>
        <end position="36"/>
    </location>
</feature>
<dbReference type="AlphaFoldDB" id="A0A8H7Y0W7"/>
<comment type="caution">
    <text evidence="2">The sequence shown here is derived from an EMBL/GenBank/DDBJ whole genome shotgun (WGS) entry which is preliminary data.</text>
</comment>
<dbReference type="OrthoDB" id="3071730at2759"/>
<feature type="compositionally biased region" description="Polar residues" evidence="1">
    <location>
        <begin position="126"/>
        <end position="146"/>
    </location>
</feature>
<sequence length="1174" mass="127393">MGNINELQEREDKSIEDPNTSNSDQDSSISSDSSNQSLTLVCDRQTMLPYGDAAEITAPPLLQQTNNATIEIASTIIEAVEDTEISIDNTADDSFPLSESAIPASFEILEDLSPVPSDISDTFLTPDISNSDFGDGGRTSQLNLSSLDPVDPQVGKTNGLQIRAQSNAQTSKTELTSPNSTKIAHHDSVSEEIDSIASLLRNLDLDEESSENILMENHQTSPPFDDATASELKEYAESYELKNNYTQDLATPEKFLFAMLTGDSGQAESSAKYDSSGLPAESSTELSSALVRPLCQSEATPNPAICSKLDSPEERDAIPFTVPSEPFEDDSTSTSKKSPLDMNSESEVQQFQIITANYESTKDTISETINTSDDVFKDPANSLPDKISSNTPGDSCTTFESAATQSESIDAQENRSGLSVSSENFFLATGTESIRTIPLDKSHRTLVPESNITSAPVGLELFTASTNSINTCAMADDILEARVEHTSASDITSSARTTHMATSIPIEVPSPPRHTAEKPNWALAPETSPKHEAESNKKRRKRAPRRGRNIKPESGSQKPMPQSSKKNLLGAQKMPPKTEREHLKDSELPGSFVSTNGGTSRKKKSPSRAPDSAVVPYDNTPKGDEAAQHPLSCLDTHVESISGQSFSLMNSRPTVGPDNSLRTDTFTSSGPKHKPNVVSLSQVPSKNITGRLKEPSANQSMIKDETRRYIPSRSFKRELVGGKKECNPHEPVKKPGPKSTNNQRPSISRSSEEESNRIGLFQSSINGLTRQSTHPLDKHLPAGIKEGLPVPTGNSQSEAEPSKTTLRPVQTNANSITETTIKTHDEWRFGEFPNSSQFSTVLPAEPFSQITAKEVYTSVGQPLLLGGTEAGRSKHSIARLTSESSKGEEKMAVRFLPVGSNNAFRAATKSQHGPSNEPLAGNDGAPTVRVNLPQRRSGSLPESGRIPVEGQHGYRRSFQSNIPVATKRNASKDHAATPAPGPLLLQQALYGSDLGQGDRSVCPDIMTAPSPSQNTFHTSGMTHTSLPTAQLYSRRATIDTIGYASNADTLFQNRLTNSEQRINRTGPIPRSHAYGTNVGRQGMMYVFPTGPSENQGSMHRHQHNAAYRTQHRQHQFGNPQPPDNATALGQPQTARFPTDFIYRTPQGVPFHRELSGSYLQLPDYANHSNQGNLR</sequence>
<feature type="region of interest" description="Disordered" evidence="1">
    <location>
        <begin position="906"/>
        <end position="949"/>
    </location>
</feature>
<feature type="compositionally biased region" description="Basic and acidic residues" evidence="1">
    <location>
        <begin position="715"/>
        <end position="733"/>
    </location>
</feature>
<reference evidence="2" key="1">
    <citation type="submission" date="2021-02" db="EMBL/GenBank/DDBJ databases">
        <title>Psilocybe cubensis genome.</title>
        <authorList>
            <person name="Mckernan K.J."/>
            <person name="Crawford S."/>
            <person name="Trippe A."/>
            <person name="Kane L.T."/>
            <person name="Mclaughlin S."/>
        </authorList>
    </citation>
    <scope>NUCLEOTIDE SEQUENCE [LARGE SCALE GENOMIC DNA]</scope>
    <source>
        <strain evidence="2">MGC-MH-2018</strain>
    </source>
</reference>